<dbReference type="RefSeq" id="WP_344509432.1">
    <property type="nucleotide sequence ID" value="NZ_BAAAQD010000022.1"/>
</dbReference>
<protein>
    <recommendedName>
        <fullName evidence="4">Peptidase MA-like domain-containing protein</fullName>
    </recommendedName>
</protein>
<keyword evidence="1" id="KW-1133">Transmembrane helix</keyword>
<sequence length="421" mass="45457">MTRSQWTQRIRQADPRHGALFVLSVAAVTAFAVLITLLVPPAPTAYGAGIALTGPVVRPDENPLFAIQEVLAQQSAALLRGDRDGYLQAIAADDAPLREQAGRRFDSLTALRVRRWTMETADLPSRNDDTWRVPVDVGYCFADDDCTPVRLRVATTWSVVHGRLRLSGYEQTHRPWDATTLAVKEGSRVTVAGPAGDAAGYPVVLDRVLRAAEAATVTDDRFAASFDGPPKRYFVYVAGEEQWKDWYAGGAANAGAYTIPLQPGAADVVVDHKTMTDSWLPTLITHEFAHVVTLGGIAPPGPAWWLTEGVAAYIANGEGGELRNDLPSVRGHLAAGKWDGSLVLTRPPADATFDETAARYGIALLAVTYLAQRYGEAKMLAFFTEVVRKRRTVDTAAQSVFGTPWQTVSTDATASVRAAAN</sequence>
<keyword evidence="1" id="KW-0472">Membrane</keyword>
<dbReference type="Proteomes" id="UP001501470">
    <property type="component" value="Unassembled WGS sequence"/>
</dbReference>
<dbReference type="EMBL" id="BAAAQD010000022">
    <property type="protein sequence ID" value="GAA1551181.1"/>
    <property type="molecule type" value="Genomic_DNA"/>
</dbReference>
<keyword evidence="1" id="KW-0812">Transmembrane</keyword>
<accession>A0ABP4MW34</accession>
<evidence type="ECO:0000313" key="3">
    <source>
        <dbReference type="Proteomes" id="UP001501470"/>
    </source>
</evidence>
<gene>
    <name evidence="2" type="ORF">GCM10009827_084730</name>
</gene>
<evidence type="ECO:0008006" key="4">
    <source>
        <dbReference type="Google" id="ProtNLM"/>
    </source>
</evidence>
<proteinExistence type="predicted"/>
<evidence type="ECO:0000256" key="1">
    <source>
        <dbReference type="SAM" id="Phobius"/>
    </source>
</evidence>
<evidence type="ECO:0000313" key="2">
    <source>
        <dbReference type="EMBL" id="GAA1551181.1"/>
    </source>
</evidence>
<keyword evidence="3" id="KW-1185">Reference proteome</keyword>
<reference evidence="3" key="1">
    <citation type="journal article" date="2019" name="Int. J. Syst. Evol. Microbiol.">
        <title>The Global Catalogue of Microorganisms (GCM) 10K type strain sequencing project: providing services to taxonomists for standard genome sequencing and annotation.</title>
        <authorList>
            <consortium name="The Broad Institute Genomics Platform"/>
            <consortium name="The Broad Institute Genome Sequencing Center for Infectious Disease"/>
            <person name="Wu L."/>
            <person name="Ma J."/>
        </authorList>
    </citation>
    <scope>NUCLEOTIDE SEQUENCE [LARGE SCALE GENOMIC DNA]</scope>
    <source>
        <strain evidence="3">JCM 15933</strain>
    </source>
</reference>
<name>A0ABP4MW34_9ACTN</name>
<comment type="caution">
    <text evidence="2">The sequence shown here is derived from an EMBL/GenBank/DDBJ whole genome shotgun (WGS) entry which is preliminary data.</text>
</comment>
<feature type="transmembrane region" description="Helical" evidence="1">
    <location>
        <begin position="20"/>
        <end position="39"/>
    </location>
</feature>
<organism evidence="2 3">
    <name type="scientific">Dactylosporangium maewongense</name>
    <dbReference type="NCBI Taxonomy" id="634393"/>
    <lineage>
        <taxon>Bacteria</taxon>
        <taxon>Bacillati</taxon>
        <taxon>Actinomycetota</taxon>
        <taxon>Actinomycetes</taxon>
        <taxon>Micromonosporales</taxon>
        <taxon>Micromonosporaceae</taxon>
        <taxon>Dactylosporangium</taxon>
    </lineage>
</organism>